<dbReference type="SMART" id="SM00534">
    <property type="entry name" value="MUTSac"/>
    <property type="match status" value="1"/>
</dbReference>
<dbReference type="PANTHER" id="PTHR11361:SF34">
    <property type="entry name" value="DNA MISMATCH REPAIR PROTEIN MSH1, MITOCHONDRIAL"/>
    <property type="match status" value="1"/>
</dbReference>
<dbReference type="Gene3D" id="3.30.420.110">
    <property type="entry name" value="MutS, connector domain"/>
    <property type="match status" value="1"/>
</dbReference>
<dbReference type="STRING" id="927083.DB32_003752"/>
<dbReference type="InterPro" id="IPR000432">
    <property type="entry name" value="DNA_mismatch_repair_MutS_C"/>
</dbReference>
<dbReference type="SUPFAM" id="SSF48334">
    <property type="entry name" value="DNA repair protein MutS, domain III"/>
    <property type="match status" value="1"/>
</dbReference>
<dbReference type="Gene3D" id="3.40.50.300">
    <property type="entry name" value="P-loop containing nucleotide triphosphate hydrolases"/>
    <property type="match status" value="1"/>
</dbReference>
<name>A0A0F6YJ59_9BACT</name>
<evidence type="ECO:0000256" key="6">
    <source>
        <dbReference type="ARBA" id="ARBA00023125"/>
    </source>
</evidence>
<dbReference type="GO" id="GO:0005829">
    <property type="term" value="C:cytosol"/>
    <property type="evidence" value="ECO:0007669"/>
    <property type="project" value="TreeGrafter"/>
</dbReference>
<dbReference type="InterPro" id="IPR036678">
    <property type="entry name" value="MutS_con_dom_sf"/>
</dbReference>
<dbReference type="InterPro" id="IPR007861">
    <property type="entry name" value="DNA_mismatch_repair_MutS_clamp"/>
</dbReference>
<dbReference type="Proteomes" id="UP000034883">
    <property type="component" value="Chromosome"/>
</dbReference>
<dbReference type="Pfam" id="PF05190">
    <property type="entry name" value="MutS_IV"/>
    <property type="match status" value="1"/>
</dbReference>
<dbReference type="InterPro" id="IPR045076">
    <property type="entry name" value="MutS"/>
</dbReference>
<dbReference type="Pfam" id="PF01624">
    <property type="entry name" value="MutS_I"/>
    <property type="match status" value="1"/>
</dbReference>
<feature type="binding site" evidence="9">
    <location>
        <begin position="618"/>
        <end position="625"/>
    </location>
    <ligand>
        <name>ATP</name>
        <dbReference type="ChEBI" id="CHEBI:30616"/>
    </ligand>
</feature>
<keyword evidence="5 9" id="KW-0067">ATP-binding</keyword>
<dbReference type="NCBIfam" id="NF003810">
    <property type="entry name" value="PRK05399.1"/>
    <property type="match status" value="1"/>
</dbReference>
<dbReference type="Pfam" id="PF05192">
    <property type="entry name" value="MutS_III"/>
    <property type="match status" value="1"/>
</dbReference>
<evidence type="ECO:0000256" key="7">
    <source>
        <dbReference type="ARBA" id="ARBA00023204"/>
    </source>
</evidence>
<dbReference type="CDD" id="cd03284">
    <property type="entry name" value="ABC_MutS1"/>
    <property type="match status" value="1"/>
</dbReference>
<dbReference type="FunFam" id="3.40.1170.10:FF:000001">
    <property type="entry name" value="DNA mismatch repair protein MutS"/>
    <property type="match status" value="1"/>
</dbReference>
<dbReference type="NCBIfam" id="TIGR01070">
    <property type="entry name" value="mutS1"/>
    <property type="match status" value="1"/>
</dbReference>
<keyword evidence="12" id="KW-1185">Reference proteome</keyword>
<dbReference type="RefSeq" id="WP_240481221.1">
    <property type="nucleotide sequence ID" value="NZ_CP011125.1"/>
</dbReference>
<evidence type="ECO:0000256" key="3">
    <source>
        <dbReference type="ARBA" id="ARBA00022741"/>
    </source>
</evidence>
<evidence type="ECO:0000259" key="10">
    <source>
        <dbReference type="PROSITE" id="PS00486"/>
    </source>
</evidence>
<dbReference type="PANTHER" id="PTHR11361">
    <property type="entry name" value="DNA MISMATCH REPAIR PROTEIN MUTS FAMILY MEMBER"/>
    <property type="match status" value="1"/>
</dbReference>
<dbReference type="InterPro" id="IPR016151">
    <property type="entry name" value="DNA_mismatch_repair_MutS_N"/>
</dbReference>
<dbReference type="SUPFAM" id="SSF52540">
    <property type="entry name" value="P-loop containing nucleoside triphosphate hydrolases"/>
    <property type="match status" value="1"/>
</dbReference>
<dbReference type="Pfam" id="PF00488">
    <property type="entry name" value="MutS_V"/>
    <property type="match status" value="1"/>
</dbReference>
<dbReference type="SUPFAM" id="SSF53150">
    <property type="entry name" value="DNA repair protein MutS, domain II"/>
    <property type="match status" value="1"/>
</dbReference>
<dbReference type="EMBL" id="CP011125">
    <property type="protein sequence ID" value="AKF06603.1"/>
    <property type="molecule type" value="Genomic_DNA"/>
</dbReference>
<dbReference type="GO" id="GO:0003684">
    <property type="term" value="F:damaged DNA binding"/>
    <property type="evidence" value="ECO:0007669"/>
    <property type="project" value="UniProtKB-UniRule"/>
</dbReference>
<keyword evidence="4 9" id="KW-0227">DNA damage</keyword>
<dbReference type="InterPro" id="IPR005748">
    <property type="entry name" value="DNA_mismatch_repair_MutS"/>
</dbReference>
<evidence type="ECO:0000313" key="11">
    <source>
        <dbReference type="EMBL" id="AKF06603.1"/>
    </source>
</evidence>
<dbReference type="SMART" id="SM00533">
    <property type="entry name" value="MUTSd"/>
    <property type="match status" value="1"/>
</dbReference>
<comment type="function">
    <text evidence="8 9">This protein is involved in the repair of mismatches in DNA. It is possible that it carries out the mismatch recognition step. This protein has a weak ATPase activity.</text>
</comment>
<dbReference type="HAMAP" id="MF_00096">
    <property type="entry name" value="MutS"/>
    <property type="match status" value="1"/>
</dbReference>
<evidence type="ECO:0000256" key="2">
    <source>
        <dbReference type="ARBA" id="ARBA00021982"/>
    </source>
</evidence>
<dbReference type="GO" id="GO:0030983">
    <property type="term" value="F:mismatched DNA binding"/>
    <property type="evidence" value="ECO:0007669"/>
    <property type="project" value="InterPro"/>
</dbReference>
<dbReference type="InterPro" id="IPR027417">
    <property type="entry name" value="P-loop_NTPase"/>
</dbReference>
<dbReference type="KEGG" id="samy:DB32_003752"/>
<evidence type="ECO:0000256" key="1">
    <source>
        <dbReference type="ARBA" id="ARBA00006271"/>
    </source>
</evidence>
<dbReference type="Gene3D" id="1.10.1420.10">
    <property type="match status" value="2"/>
</dbReference>
<feature type="domain" description="DNA mismatch repair proteins mutS family" evidence="10">
    <location>
        <begin position="692"/>
        <end position="708"/>
    </location>
</feature>
<protein>
    <recommendedName>
        <fullName evidence="2 9">DNA mismatch repair protein MutS</fullName>
    </recommendedName>
</protein>
<dbReference type="InterPro" id="IPR036187">
    <property type="entry name" value="DNA_mismatch_repair_MutS_sf"/>
</dbReference>
<evidence type="ECO:0000256" key="9">
    <source>
        <dbReference type="HAMAP-Rule" id="MF_00096"/>
    </source>
</evidence>
<evidence type="ECO:0000256" key="5">
    <source>
        <dbReference type="ARBA" id="ARBA00022840"/>
    </source>
</evidence>
<reference evidence="11 12" key="1">
    <citation type="submission" date="2015-03" db="EMBL/GenBank/DDBJ databases">
        <title>Genome assembly of Sandaracinus amylolyticus DSM 53668.</title>
        <authorList>
            <person name="Sharma G."/>
            <person name="Subramanian S."/>
        </authorList>
    </citation>
    <scope>NUCLEOTIDE SEQUENCE [LARGE SCALE GENOMIC DNA]</scope>
    <source>
        <strain evidence="11 12">DSM 53668</strain>
    </source>
</reference>
<dbReference type="InterPro" id="IPR007695">
    <property type="entry name" value="DNA_mismatch_repair_MutS-lik_N"/>
</dbReference>
<dbReference type="AlphaFoldDB" id="A0A0F6YJ59"/>
<keyword evidence="3 9" id="KW-0547">Nucleotide-binding</keyword>
<proteinExistence type="inferred from homology"/>
<keyword evidence="6 9" id="KW-0238">DNA-binding</keyword>
<keyword evidence="7 9" id="KW-0234">DNA repair</keyword>
<dbReference type="GO" id="GO:0005524">
    <property type="term" value="F:ATP binding"/>
    <property type="evidence" value="ECO:0007669"/>
    <property type="project" value="UniProtKB-UniRule"/>
</dbReference>
<dbReference type="FunFam" id="3.40.50.300:FF:000870">
    <property type="entry name" value="MutS protein homolog 4"/>
    <property type="match status" value="1"/>
</dbReference>
<dbReference type="SUPFAM" id="SSF55271">
    <property type="entry name" value="DNA repair protein MutS, domain I"/>
    <property type="match status" value="1"/>
</dbReference>
<gene>
    <name evidence="9" type="primary">mutS</name>
    <name evidence="11" type="ORF">DB32_003752</name>
</gene>
<accession>A0A0F6YJ59</accession>
<comment type="similarity">
    <text evidence="1 9">Belongs to the DNA mismatch repair MutS family.</text>
</comment>
<evidence type="ECO:0000256" key="8">
    <source>
        <dbReference type="ARBA" id="ARBA00024647"/>
    </source>
</evidence>
<sequence>MAKAKEGAHSPAMQQFFRAKEQHPDALLFFRMGDFYEMFFDDAVIASKALDLTLTARSKGIDGREVPMAGVPHHAAASYLARLLEKGFKVAICEQMADPATVKGIVPREVVRVVTPGLALDPDALDARTDNALVAVACEGETFGIAALELTRAELRACTVSGGAAMLAEVLRLDPREVLVVRGGETHAALARALPKARVAEHATPADRRAALAIALDDAAIGDASSRLSGAALEACAVALEYARVSTGGRAAIGVRAIEPYDPRAQLALDDTAVRNLELVRTLSGDRAGSLLALLDETSTPMGARLLRRRLLAPLADVAAIRRRHDSVEAFVLDPERRRALRRALSEIGDLERLATRAELGVASPRDLGAIRAGLRSAIGVVDALGAQHDEVLAALVPRDVCEDVESLLSTALVEDLPLVPSAGPVIKDGIDARVDELRTLSTSSKDVLLALEARERETSGIASLKIRFTKVFGYYVEITRSNLHLVPSHFRRKQTVANGERYTTDELEELQSKILNAEDRLKALETEIFEDVRRRAGAEAHRLRALAFRLAEIDVHAGLAEVAHRRGYVRPEVDESLSLELVECRHPIVETLAAAGSFVPNDVAIDAEAQRLLVITGPNMAGKSTTMREVALAAIMAQLGSFVAATRARIGLVDRVFTRVGASDDLGRGQSTFMVEMRETATILREATRRSLVILDEIGRGTSTYDGLAIAWAVAEHLHDVIGCRTLFATHYHELCELERTRPGVRNFNVAAREHQGDVVFLHRLVPGASNKSYGVAVARLAGTPERVLERAKTLLRGLESGATDAAAGAKASLRERVRAEVPQLDLFGVAQPATESVAPPPPEPSEVERALRELDPDRMTPIEALVALSKLRSLLAKR</sequence>
<dbReference type="GO" id="GO:0140664">
    <property type="term" value="F:ATP-dependent DNA damage sensor activity"/>
    <property type="evidence" value="ECO:0007669"/>
    <property type="project" value="InterPro"/>
</dbReference>
<dbReference type="PROSITE" id="PS00486">
    <property type="entry name" value="DNA_MISMATCH_REPAIR_2"/>
    <property type="match status" value="1"/>
</dbReference>
<dbReference type="Gene3D" id="3.40.1170.10">
    <property type="entry name" value="DNA repair protein MutS, domain I"/>
    <property type="match status" value="1"/>
</dbReference>
<dbReference type="InterPro" id="IPR017261">
    <property type="entry name" value="DNA_mismatch_repair_MutS/MSH"/>
</dbReference>
<evidence type="ECO:0000256" key="4">
    <source>
        <dbReference type="ARBA" id="ARBA00022763"/>
    </source>
</evidence>
<dbReference type="GO" id="GO:0006298">
    <property type="term" value="P:mismatch repair"/>
    <property type="evidence" value="ECO:0007669"/>
    <property type="project" value="UniProtKB-UniRule"/>
</dbReference>
<dbReference type="PIRSF" id="PIRSF037677">
    <property type="entry name" value="DNA_mis_repair_Msh6"/>
    <property type="match status" value="1"/>
</dbReference>
<evidence type="ECO:0000313" key="12">
    <source>
        <dbReference type="Proteomes" id="UP000034883"/>
    </source>
</evidence>
<dbReference type="InterPro" id="IPR007696">
    <property type="entry name" value="DNA_mismatch_repair_MutS_core"/>
</dbReference>
<organism evidence="11 12">
    <name type="scientific">Sandaracinus amylolyticus</name>
    <dbReference type="NCBI Taxonomy" id="927083"/>
    <lineage>
        <taxon>Bacteria</taxon>
        <taxon>Pseudomonadati</taxon>
        <taxon>Myxococcota</taxon>
        <taxon>Polyangia</taxon>
        <taxon>Polyangiales</taxon>
        <taxon>Sandaracinaceae</taxon>
        <taxon>Sandaracinus</taxon>
    </lineage>
</organism>